<proteinExistence type="predicted"/>
<dbReference type="EMBL" id="AP025315">
    <property type="protein sequence ID" value="BDD11531.1"/>
    <property type="molecule type" value="Genomic_DNA"/>
</dbReference>
<dbReference type="Gene3D" id="3.30.70.1320">
    <property type="entry name" value="Multidrug efflux transporter AcrB pore domain like"/>
    <property type="match status" value="1"/>
</dbReference>
<accession>A0AAU9DE90</accession>
<feature type="transmembrane region" description="Helical" evidence="1">
    <location>
        <begin position="333"/>
        <end position="353"/>
    </location>
</feature>
<feature type="transmembrane region" description="Helical" evidence="1">
    <location>
        <begin position="12"/>
        <end position="32"/>
    </location>
</feature>
<dbReference type="InterPro" id="IPR001036">
    <property type="entry name" value="Acrflvin-R"/>
</dbReference>
<feature type="transmembrane region" description="Helical" evidence="1">
    <location>
        <begin position="532"/>
        <end position="553"/>
    </location>
</feature>
<feature type="transmembrane region" description="Helical" evidence="1">
    <location>
        <begin position="463"/>
        <end position="484"/>
    </location>
</feature>
<keyword evidence="1" id="KW-1133">Transmembrane helix</keyword>
<keyword evidence="3" id="KW-1185">Reference proteome</keyword>
<feature type="transmembrane region" description="Helical" evidence="1">
    <location>
        <begin position="360"/>
        <end position="380"/>
    </location>
</feature>
<geneLocation type="plasmid" evidence="2 3">
    <name>pFA1</name>
</geneLocation>
<dbReference type="PANTHER" id="PTHR32063:SF0">
    <property type="entry name" value="SWARMING MOTILITY PROTEIN SWRC"/>
    <property type="match status" value="1"/>
</dbReference>
<dbReference type="Gene3D" id="3.30.70.1440">
    <property type="entry name" value="Multidrug efflux transporter AcrB pore domain"/>
    <property type="match status" value="1"/>
</dbReference>
<sequence length="1027" mass="112203">MKITEISINRSSIVVVIFTILIGAGLLCYQQLGYELVPEVVRPTMTIVTVYPGAAPDEVETNVTEKIEKSLSKLADVYKVVSNSYENFSIISVEMSYETDIDQAIQKATNYINTVKAEMPPSISEPLIEKRGISDLPVIMGGVSSDLPKTEFYDLLDKRLKPKLQAVYGVAKLKLVGGQKREIQVNIDKEKLTTFGLSLGQISQALEYSNMEVPAGKIKNDEKQSTIRVRGKFADVDEIRQLVIVDSEKTGKIKLSDVAEILDGIQDNEIITRINGTESVGLQFLKQSGANAVEMSAKVRESMKVLEDEFKDINLSFTVFNDTTDYTILAADAVMHDLQIAVLLVAAVMLLFLHSLRNALITMVAVPASLISTFSVIYLAGYSLNLMTMLGLSLVVGILVDDAIIVIENIHSHMEKGKSARQASLDAIREIALTVSSITLVIVVVFLPLGLTGGMVGLMFSQFSLVVGFSTMMSLLVAFTLVPFMSSRFARHETLDPATISGKIFGGFEKIINAMIDAFTSILLWALNHKTLTIGVTIVAFFGSTLLLSKGFIGTEAFAQGDRGEFSIQVELPKSSSPKATNMVSQQIETYLNTLPEVNDINTVIGTKETDEEGQSRAYYLYISVQLKEERELSSALFAHKTRLELESKIPGATITTVPVDMFGQANAYKIKLIFQGSDLQELLSYAESVKTAVDTIPGIIRTKNSLEKGAPEVNVKFNREKLATLGLSVGEVGMQMRTAFEGDRKTKFKVGNKEYDIRVRLDNFDRKSAESVASLPFSNRDGQVFKLKQFAEIYDGDGLSQLDRYDKLPSVTVNVQVAGRPSGTVGEEIKQVIAKLDKPSGIKTVYGGDLEMQGESFGRMGYAFLISLALVYLIMVALYDSYITPLVVLCSIPLAIIGALLALALAKQTLSIFTILGIIMLIGLVAKNAIMLVDFANEALKKGMQLTDALVYATKARFRPIFMTTIAMVVGMTPIALSTGAGSAWKNGLAWALIGGLSSSMVLTLIVVPVIFYIAYNIRNRNLNPA</sequence>
<evidence type="ECO:0000256" key="1">
    <source>
        <dbReference type="SAM" id="Phobius"/>
    </source>
</evidence>
<dbReference type="PRINTS" id="PR00702">
    <property type="entry name" value="ACRIFLAVINRP"/>
</dbReference>
<feature type="transmembrane region" description="Helical" evidence="1">
    <location>
        <begin position="431"/>
        <end position="451"/>
    </location>
</feature>
<name>A0AAU9DE90_9BACT</name>
<dbReference type="AlphaFoldDB" id="A0AAU9DE90"/>
<gene>
    <name evidence="2" type="ORF">FUAX_39630</name>
</gene>
<dbReference type="Gene3D" id="1.20.1640.10">
    <property type="entry name" value="Multidrug efflux transporter AcrB transmembrane domain"/>
    <property type="match status" value="2"/>
</dbReference>
<dbReference type="Proteomes" id="UP001348817">
    <property type="component" value="Plasmid pFA1"/>
</dbReference>
<evidence type="ECO:0000313" key="3">
    <source>
        <dbReference type="Proteomes" id="UP001348817"/>
    </source>
</evidence>
<feature type="transmembrane region" description="Helical" evidence="1">
    <location>
        <begin position="957"/>
        <end position="978"/>
    </location>
</feature>
<feature type="transmembrane region" description="Helical" evidence="1">
    <location>
        <begin position="913"/>
        <end position="937"/>
    </location>
</feature>
<dbReference type="Gene3D" id="3.30.2090.10">
    <property type="entry name" value="Multidrug efflux transporter AcrB TolC docking domain, DN and DC subdomains"/>
    <property type="match status" value="2"/>
</dbReference>
<feature type="transmembrane region" description="Helical" evidence="1">
    <location>
        <begin position="861"/>
        <end position="880"/>
    </location>
</feature>
<dbReference type="PANTHER" id="PTHR32063">
    <property type="match status" value="1"/>
</dbReference>
<dbReference type="Pfam" id="PF00873">
    <property type="entry name" value="ACR_tran"/>
    <property type="match status" value="1"/>
</dbReference>
<feature type="transmembrane region" description="Helical" evidence="1">
    <location>
        <begin position="386"/>
        <end position="410"/>
    </location>
</feature>
<feature type="transmembrane region" description="Helical" evidence="1">
    <location>
        <begin position="886"/>
        <end position="906"/>
    </location>
</feature>
<dbReference type="RefSeq" id="WP_338395021.1">
    <property type="nucleotide sequence ID" value="NZ_AP025315.1"/>
</dbReference>
<reference evidence="2 3" key="1">
    <citation type="submission" date="2021-12" db="EMBL/GenBank/DDBJ databases">
        <title>Genome sequencing of bacteria with rrn-lacking chromosome and rrn-plasmid.</title>
        <authorList>
            <person name="Anda M."/>
            <person name="Iwasaki W."/>
        </authorList>
    </citation>
    <scope>NUCLEOTIDE SEQUENCE [LARGE SCALE GENOMIC DNA]</scope>
    <source>
        <strain evidence="2 3">DSM 100852</strain>
        <plasmid evidence="2 3">pFA1</plasmid>
    </source>
</reference>
<dbReference type="InterPro" id="IPR027463">
    <property type="entry name" value="AcrB_DN_DC_subdom"/>
</dbReference>
<keyword evidence="1" id="KW-0472">Membrane</keyword>
<keyword evidence="2" id="KW-0614">Plasmid</keyword>
<keyword evidence="1" id="KW-0812">Transmembrane</keyword>
<feature type="transmembrane region" description="Helical" evidence="1">
    <location>
        <begin position="990"/>
        <end position="1017"/>
    </location>
</feature>
<dbReference type="GO" id="GO:0005886">
    <property type="term" value="C:plasma membrane"/>
    <property type="evidence" value="ECO:0007669"/>
    <property type="project" value="TreeGrafter"/>
</dbReference>
<dbReference type="SUPFAM" id="SSF82714">
    <property type="entry name" value="Multidrug efflux transporter AcrB TolC docking domain, DN and DC subdomains"/>
    <property type="match status" value="2"/>
</dbReference>
<dbReference type="SUPFAM" id="SSF82866">
    <property type="entry name" value="Multidrug efflux transporter AcrB transmembrane domain"/>
    <property type="match status" value="2"/>
</dbReference>
<protein>
    <submittedName>
        <fullName evidence="2">Multidrug ABC transporter</fullName>
    </submittedName>
</protein>
<dbReference type="Gene3D" id="3.30.70.1430">
    <property type="entry name" value="Multidrug efflux transporter AcrB pore domain"/>
    <property type="match status" value="2"/>
</dbReference>
<dbReference type="SUPFAM" id="SSF82693">
    <property type="entry name" value="Multidrug efflux transporter AcrB pore domain, PN1, PN2, PC1 and PC2 subdomains"/>
    <property type="match status" value="3"/>
</dbReference>
<organism evidence="2 3">
    <name type="scientific">Fulvitalea axinellae</name>
    <dbReference type="NCBI Taxonomy" id="1182444"/>
    <lineage>
        <taxon>Bacteria</taxon>
        <taxon>Pseudomonadati</taxon>
        <taxon>Bacteroidota</taxon>
        <taxon>Cytophagia</taxon>
        <taxon>Cytophagales</taxon>
        <taxon>Persicobacteraceae</taxon>
        <taxon>Fulvitalea</taxon>
    </lineage>
</organism>
<evidence type="ECO:0000313" key="2">
    <source>
        <dbReference type="EMBL" id="BDD11531.1"/>
    </source>
</evidence>
<dbReference type="KEGG" id="fax:FUAX_39630"/>
<dbReference type="GO" id="GO:0042910">
    <property type="term" value="F:xenobiotic transmembrane transporter activity"/>
    <property type="evidence" value="ECO:0007669"/>
    <property type="project" value="TreeGrafter"/>
</dbReference>